<feature type="non-terminal residue" evidence="2">
    <location>
        <position position="1"/>
    </location>
</feature>
<feature type="domain" description="Reverse transcriptase" evidence="1">
    <location>
        <begin position="144"/>
        <end position="330"/>
    </location>
</feature>
<gene>
    <name evidence="2" type="ORF">RIMI_LOCUS7047593</name>
</gene>
<proteinExistence type="predicted"/>
<protein>
    <recommendedName>
        <fullName evidence="1">Reverse transcriptase domain-containing protein</fullName>
    </recommendedName>
</protein>
<evidence type="ECO:0000313" key="2">
    <source>
        <dbReference type="EMBL" id="CAJ0937035.1"/>
    </source>
</evidence>
<keyword evidence="3" id="KW-1185">Reference proteome</keyword>
<sequence>SPELPSTATDNIENGFTLKGVGLYCKSNFQPPNRNHFVESYVELVRRDIEKLKKDFKSTTAQNLTLVERNTLKALADNTLITIKPADKGGAVVVMDSAKYRAEILRQLDDGAVYEKLPCNPTLRFQRELQLVVSDSLDMGLIDHKLADFLMIEAPVVPVLYVLPKIHKDLYNPPGRPIVSGRGSLFNNVAIFLDRVLRSYATSAKSYIRDTGDFLNKIENVIISESTILASFDVVSLYTSIEHDKGLEAVSCMLSGSDVAPESARLIPHSLRNFFLFGDEFFLQLRGTAMGSNVAPTYANIYMAVLEDGFVYQSNLWRHVRAWWRYIDIF</sequence>
<accession>A0ABN9LAA3</accession>
<dbReference type="PANTHER" id="PTHR21301">
    <property type="entry name" value="REVERSE TRANSCRIPTASE"/>
    <property type="match status" value="1"/>
</dbReference>
<dbReference type="EMBL" id="CAUEEQ010013101">
    <property type="protein sequence ID" value="CAJ0937035.1"/>
    <property type="molecule type" value="Genomic_DNA"/>
</dbReference>
<evidence type="ECO:0000313" key="3">
    <source>
        <dbReference type="Proteomes" id="UP001176940"/>
    </source>
</evidence>
<organism evidence="2 3">
    <name type="scientific">Ranitomeya imitator</name>
    <name type="common">mimic poison frog</name>
    <dbReference type="NCBI Taxonomy" id="111125"/>
    <lineage>
        <taxon>Eukaryota</taxon>
        <taxon>Metazoa</taxon>
        <taxon>Chordata</taxon>
        <taxon>Craniata</taxon>
        <taxon>Vertebrata</taxon>
        <taxon>Euteleostomi</taxon>
        <taxon>Amphibia</taxon>
        <taxon>Batrachia</taxon>
        <taxon>Anura</taxon>
        <taxon>Neobatrachia</taxon>
        <taxon>Hyloidea</taxon>
        <taxon>Dendrobatidae</taxon>
        <taxon>Dendrobatinae</taxon>
        <taxon>Ranitomeya</taxon>
    </lineage>
</organism>
<reference evidence="2" key="1">
    <citation type="submission" date="2023-07" db="EMBL/GenBank/DDBJ databases">
        <authorList>
            <person name="Stuckert A."/>
        </authorList>
    </citation>
    <scope>NUCLEOTIDE SEQUENCE</scope>
</reference>
<evidence type="ECO:0000259" key="1">
    <source>
        <dbReference type="PROSITE" id="PS50878"/>
    </source>
</evidence>
<comment type="caution">
    <text evidence="2">The sequence shown here is derived from an EMBL/GenBank/DDBJ whole genome shotgun (WGS) entry which is preliminary data.</text>
</comment>
<feature type="non-terminal residue" evidence="2">
    <location>
        <position position="330"/>
    </location>
</feature>
<dbReference type="InterPro" id="IPR000477">
    <property type="entry name" value="RT_dom"/>
</dbReference>
<dbReference type="PROSITE" id="PS50878">
    <property type="entry name" value="RT_POL"/>
    <property type="match status" value="1"/>
</dbReference>
<name>A0ABN9LAA3_9NEOB</name>
<dbReference type="Proteomes" id="UP001176940">
    <property type="component" value="Unassembled WGS sequence"/>
</dbReference>
<dbReference type="PANTHER" id="PTHR21301:SF12">
    <property type="match status" value="1"/>
</dbReference>